<sequence length="75" mass="8663">MAGQRGHGQEEKKKQVAAELKKEETQENFRISTVYIVAIIVGFSLLHGLGHRHYDRLRVLEKWQEKTGISDEDTK</sequence>
<keyword evidence="4" id="KW-1185">Reference proteome</keyword>
<dbReference type="EMBL" id="JACHHB010000004">
    <property type="protein sequence ID" value="MBB5172927.1"/>
    <property type="molecule type" value="Genomic_DNA"/>
</dbReference>
<reference evidence="3 4" key="1">
    <citation type="submission" date="2020-08" db="EMBL/GenBank/DDBJ databases">
        <title>Genomic Encyclopedia of Type Strains, Phase IV (KMG-IV): sequencing the most valuable type-strain genomes for metagenomic binning, comparative biology and taxonomic classification.</title>
        <authorList>
            <person name="Goeker M."/>
        </authorList>
    </citation>
    <scope>NUCLEOTIDE SEQUENCE [LARGE SCALE GENOMIC DNA]</scope>
    <source>
        <strain evidence="3 4">DSM 24696</strain>
    </source>
</reference>
<protein>
    <submittedName>
        <fullName evidence="3">Uncharacterized protein</fullName>
    </submittedName>
</protein>
<evidence type="ECO:0000256" key="1">
    <source>
        <dbReference type="SAM" id="MobiDB-lite"/>
    </source>
</evidence>
<feature type="compositionally biased region" description="Basic and acidic residues" evidence="1">
    <location>
        <begin position="7"/>
        <end position="24"/>
    </location>
</feature>
<evidence type="ECO:0000313" key="4">
    <source>
        <dbReference type="Proteomes" id="UP000551878"/>
    </source>
</evidence>
<dbReference type="AlphaFoldDB" id="A0A840QNK0"/>
<keyword evidence="2" id="KW-1133">Transmembrane helix</keyword>
<proteinExistence type="predicted"/>
<evidence type="ECO:0000313" key="3">
    <source>
        <dbReference type="EMBL" id="MBB5172927.1"/>
    </source>
</evidence>
<feature type="transmembrane region" description="Helical" evidence="2">
    <location>
        <begin position="29"/>
        <end position="49"/>
    </location>
</feature>
<feature type="region of interest" description="Disordered" evidence="1">
    <location>
        <begin position="1"/>
        <end position="24"/>
    </location>
</feature>
<keyword evidence="2" id="KW-0812">Transmembrane</keyword>
<dbReference type="Proteomes" id="UP000551878">
    <property type="component" value="Unassembled WGS sequence"/>
</dbReference>
<comment type="caution">
    <text evidence="3">The sequence shown here is derived from an EMBL/GenBank/DDBJ whole genome shotgun (WGS) entry which is preliminary data.</text>
</comment>
<gene>
    <name evidence="3" type="ORF">HNQ41_001090</name>
</gene>
<name>A0A840QNK0_9BACI</name>
<organism evidence="3 4">
    <name type="scientific">Texcoconibacillus texcoconensis</name>
    <dbReference type="NCBI Taxonomy" id="1095777"/>
    <lineage>
        <taxon>Bacteria</taxon>
        <taxon>Bacillati</taxon>
        <taxon>Bacillota</taxon>
        <taxon>Bacilli</taxon>
        <taxon>Bacillales</taxon>
        <taxon>Bacillaceae</taxon>
        <taxon>Texcoconibacillus</taxon>
    </lineage>
</organism>
<accession>A0A840QNK0</accession>
<keyword evidence="2" id="KW-0472">Membrane</keyword>
<evidence type="ECO:0000256" key="2">
    <source>
        <dbReference type="SAM" id="Phobius"/>
    </source>
</evidence>
<dbReference type="RefSeq" id="WP_184663387.1">
    <property type="nucleotide sequence ID" value="NZ_JACHHB010000004.1"/>
</dbReference>